<keyword evidence="3 6" id="KW-0812">Transmembrane</keyword>
<name>A0ABP0T9B7_9BRYO</name>
<dbReference type="EMBL" id="OZ019893">
    <property type="protein sequence ID" value="CAK9190200.1"/>
    <property type="molecule type" value="Genomic_DNA"/>
</dbReference>
<evidence type="ECO:0000313" key="7">
    <source>
        <dbReference type="EMBL" id="CAK9190200.1"/>
    </source>
</evidence>
<proteinExistence type="inferred from homology"/>
<keyword evidence="8" id="KW-1185">Reference proteome</keyword>
<dbReference type="PANTHER" id="PTHR12300:SF161">
    <property type="entry name" value="RECEPTOR EXPRESSION-ENHANCING PROTEIN"/>
    <property type="match status" value="1"/>
</dbReference>
<evidence type="ECO:0000256" key="4">
    <source>
        <dbReference type="ARBA" id="ARBA00022989"/>
    </source>
</evidence>
<gene>
    <name evidence="7" type="ORF">CSSPTR1EN2_LOCUS750</name>
</gene>
<feature type="transmembrane region" description="Helical" evidence="6">
    <location>
        <begin position="6"/>
        <end position="27"/>
    </location>
</feature>
<evidence type="ECO:0000313" key="8">
    <source>
        <dbReference type="Proteomes" id="UP001497512"/>
    </source>
</evidence>
<dbReference type="Pfam" id="PF03134">
    <property type="entry name" value="TB2_DP1_HVA22"/>
    <property type="match status" value="1"/>
</dbReference>
<accession>A0ABP0T9B7</accession>
<protein>
    <recommendedName>
        <fullName evidence="6">HVA22-like protein</fullName>
    </recommendedName>
</protein>
<evidence type="ECO:0000256" key="2">
    <source>
        <dbReference type="ARBA" id="ARBA00008573"/>
    </source>
</evidence>
<evidence type="ECO:0000256" key="5">
    <source>
        <dbReference type="ARBA" id="ARBA00023136"/>
    </source>
</evidence>
<dbReference type="PANTHER" id="PTHR12300">
    <property type="entry name" value="HVA22-LIKE PROTEINS"/>
    <property type="match status" value="1"/>
</dbReference>
<comment type="similarity">
    <text evidence="2 6">Belongs to the DP1 family.</text>
</comment>
<evidence type="ECO:0000256" key="1">
    <source>
        <dbReference type="ARBA" id="ARBA00004141"/>
    </source>
</evidence>
<sequence>MGDWILALAVRASILAGPVITLLYPLYASIQAIESPSKEDEQQWLTYWVLYSFITLFEVAAAPVLFWIPFWGTIKLAVTAWLVLPQFRGGDFVYEQFVRPYIINNKVVQTVDDDEYFSDNQRKLLLSLSPETQSLVAQFIYENGEDAFHSFLAVVNPQMHQDLSPEKSDYIVKERKRDVLKRKMSRLVGLHDRQGQF</sequence>
<reference evidence="7 8" key="1">
    <citation type="submission" date="2024-02" db="EMBL/GenBank/DDBJ databases">
        <authorList>
            <consortium name="ELIXIR-Norway"/>
            <consortium name="Elixir Norway"/>
        </authorList>
    </citation>
    <scope>NUCLEOTIDE SEQUENCE [LARGE SCALE GENOMIC DNA]</scope>
</reference>
<keyword evidence="4 6" id="KW-1133">Transmembrane helix</keyword>
<keyword evidence="5 6" id="KW-0472">Membrane</keyword>
<dbReference type="Proteomes" id="UP001497512">
    <property type="component" value="Chromosome 1"/>
</dbReference>
<organism evidence="7 8">
    <name type="scientific">Sphagnum troendelagicum</name>
    <dbReference type="NCBI Taxonomy" id="128251"/>
    <lineage>
        <taxon>Eukaryota</taxon>
        <taxon>Viridiplantae</taxon>
        <taxon>Streptophyta</taxon>
        <taxon>Embryophyta</taxon>
        <taxon>Bryophyta</taxon>
        <taxon>Sphagnophytina</taxon>
        <taxon>Sphagnopsida</taxon>
        <taxon>Sphagnales</taxon>
        <taxon>Sphagnaceae</taxon>
        <taxon>Sphagnum</taxon>
    </lineage>
</organism>
<dbReference type="InterPro" id="IPR004345">
    <property type="entry name" value="TB2_DP1_HVA22"/>
</dbReference>
<evidence type="ECO:0000256" key="3">
    <source>
        <dbReference type="ARBA" id="ARBA00022692"/>
    </source>
</evidence>
<comment type="subcellular location">
    <subcellularLocation>
        <location evidence="1 6">Membrane</location>
        <topology evidence="1 6">Multi-pass membrane protein</topology>
    </subcellularLocation>
</comment>
<evidence type="ECO:0000256" key="6">
    <source>
        <dbReference type="RuleBase" id="RU362006"/>
    </source>
</evidence>
<feature type="transmembrane region" description="Helical" evidence="6">
    <location>
        <begin position="48"/>
        <end position="70"/>
    </location>
</feature>